<gene>
    <name evidence="1" type="ORF">QM481_02415</name>
</gene>
<proteinExistence type="predicted"/>
<dbReference type="EMBL" id="JASHIE010000001">
    <property type="protein sequence ID" value="MDI9873359.1"/>
    <property type="molecule type" value="Genomic_DNA"/>
</dbReference>
<dbReference type="Gene3D" id="3.40.50.11110">
    <property type="entry name" value="Sialyltransferase, C-terminal GT-B Rossman nucleotide-binding domain"/>
    <property type="match status" value="1"/>
</dbReference>
<keyword evidence="2" id="KW-1185">Reference proteome</keyword>
<dbReference type="InterPro" id="IPR010866">
    <property type="entry name" value="A-2_8-polyST"/>
</dbReference>
<comment type="caution">
    <text evidence="1">The sequence shown here is derived from an EMBL/GenBank/DDBJ whole genome shotgun (WGS) entry which is preliminary data.</text>
</comment>
<organism evidence="1 2">
    <name type="scientific">Flectobacillus rivi</name>
    <dbReference type="NCBI Taxonomy" id="2984209"/>
    <lineage>
        <taxon>Bacteria</taxon>
        <taxon>Pseudomonadati</taxon>
        <taxon>Bacteroidota</taxon>
        <taxon>Cytophagia</taxon>
        <taxon>Cytophagales</taxon>
        <taxon>Flectobacillaceae</taxon>
        <taxon>Flectobacillus</taxon>
    </lineage>
</organism>
<protein>
    <submittedName>
        <fullName evidence="1">Polysialyltransferase family glycosyltransferase</fullName>
    </submittedName>
</protein>
<reference evidence="1 2" key="1">
    <citation type="submission" date="2023-05" db="EMBL/GenBank/DDBJ databases">
        <title>Novel species of genus Flectobacillus isolated from stream in China.</title>
        <authorList>
            <person name="Lu H."/>
        </authorList>
    </citation>
    <scope>NUCLEOTIDE SEQUENCE [LARGE SCALE GENOMIC DNA]</scope>
    <source>
        <strain evidence="1 2">LFS242W</strain>
    </source>
</reference>
<name>A0ABT6YX18_9BACT</name>
<evidence type="ECO:0000313" key="2">
    <source>
        <dbReference type="Proteomes" id="UP001225761"/>
    </source>
</evidence>
<accession>A0ABT6YX18</accession>
<sequence>MRHLFYIHSHTTFLTALGTVSFLNLKNEDVVFVYSRNYKNTIIPITFAQVDFSDLFASSMKRGEEFFFWKLNKLVEQVDHKLSTVINNDYVAYLPHVGVFLLQAIATNEHCKGIKFIEEGIGCYSSSIGLNKLTFRESLKKLFTYFTSGFRRYWFTDNMFNVSTLKKEYRNHVETFGISAETFSALPHKSNIITWPSIDVEVHIDTDFPVFIFDAAIEQKFASKEAYLSNTKLIIEKFAKHKNFVKFHPAQSEDNKRIIKDYFFVNNFVLIELPGNIPFELILLQVNKFNIIGFGSSLLYYAKRLGHSVISCEYLLMKDPKYIRYKKLIDFRID</sequence>
<dbReference type="Proteomes" id="UP001225761">
    <property type="component" value="Unassembled WGS sequence"/>
</dbReference>
<evidence type="ECO:0000313" key="1">
    <source>
        <dbReference type="EMBL" id="MDI9873359.1"/>
    </source>
</evidence>
<dbReference type="RefSeq" id="WP_283380520.1">
    <property type="nucleotide sequence ID" value="NZ_JASHIE010000001.1"/>
</dbReference>
<dbReference type="Pfam" id="PF07388">
    <property type="entry name" value="A-2_8-polyST"/>
    <property type="match status" value="1"/>
</dbReference>